<reference evidence="1" key="2">
    <citation type="submission" date="2021-04" db="EMBL/GenBank/DDBJ databases">
        <authorList>
            <person name="Gilroy R."/>
        </authorList>
    </citation>
    <scope>NUCLEOTIDE SEQUENCE</scope>
    <source>
        <strain evidence="1">687</strain>
    </source>
</reference>
<gene>
    <name evidence="1" type="ORF">IAA31_02280</name>
</gene>
<evidence type="ECO:0000313" key="2">
    <source>
        <dbReference type="Proteomes" id="UP000824150"/>
    </source>
</evidence>
<evidence type="ECO:0000313" key="1">
    <source>
        <dbReference type="EMBL" id="MBU3826306.1"/>
    </source>
</evidence>
<protein>
    <submittedName>
        <fullName evidence="1">Uncharacterized protein</fullName>
    </submittedName>
</protein>
<dbReference type="AlphaFoldDB" id="A0A9E2KMQ9"/>
<organism evidence="1 2">
    <name type="scientific">Candidatus Anaerobiospirillum merdipullorum</name>
    <dbReference type="NCBI Taxonomy" id="2838450"/>
    <lineage>
        <taxon>Bacteria</taxon>
        <taxon>Pseudomonadati</taxon>
        <taxon>Pseudomonadota</taxon>
        <taxon>Gammaproteobacteria</taxon>
        <taxon>Aeromonadales</taxon>
        <taxon>Succinivibrionaceae</taxon>
        <taxon>Anaerobiospirillum</taxon>
    </lineage>
</organism>
<accession>A0A9E2KMQ9</accession>
<sequence>MQATEAIKTVFQEAGWTLMAEESNALLDCFLELDKFTARFCTYNEDELFLSAKLMNLPENEDERFELLKSAAALCAYLWQRHKINLTVTENSLTLELMVNTASEDFREKIRVFLDDGDYFIENLEAMKTPVTGPSLSAFF</sequence>
<reference evidence="1" key="1">
    <citation type="journal article" date="2021" name="PeerJ">
        <title>Extensive microbial diversity within the chicken gut microbiome revealed by metagenomics and culture.</title>
        <authorList>
            <person name="Gilroy R."/>
            <person name="Ravi A."/>
            <person name="Getino M."/>
            <person name="Pursley I."/>
            <person name="Horton D.L."/>
            <person name="Alikhan N.F."/>
            <person name="Baker D."/>
            <person name="Gharbi K."/>
            <person name="Hall N."/>
            <person name="Watson M."/>
            <person name="Adriaenssens E.M."/>
            <person name="Foster-Nyarko E."/>
            <person name="Jarju S."/>
            <person name="Secka A."/>
            <person name="Antonio M."/>
            <person name="Oren A."/>
            <person name="Chaudhuri R.R."/>
            <person name="La Ragione R."/>
            <person name="Hildebrand F."/>
            <person name="Pallen M.J."/>
        </authorList>
    </citation>
    <scope>NUCLEOTIDE SEQUENCE</scope>
    <source>
        <strain evidence="1">687</strain>
    </source>
</reference>
<name>A0A9E2KMQ9_9GAMM</name>
<dbReference type="EMBL" id="JAHLFG010000027">
    <property type="protein sequence ID" value="MBU3826306.1"/>
    <property type="molecule type" value="Genomic_DNA"/>
</dbReference>
<comment type="caution">
    <text evidence="1">The sequence shown here is derived from an EMBL/GenBank/DDBJ whole genome shotgun (WGS) entry which is preliminary data.</text>
</comment>
<proteinExistence type="predicted"/>
<dbReference type="Proteomes" id="UP000824150">
    <property type="component" value="Unassembled WGS sequence"/>
</dbReference>